<organism evidence="1">
    <name type="scientific">marine sediment metagenome</name>
    <dbReference type="NCBI Taxonomy" id="412755"/>
    <lineage>
        <taxon>unclassified sequences</taxon>
        <taxon>metagenomes</taxon>
        <taxon>ecological metagenomes</taxon>
    </lineage>
</organism>
<dbReference type="AlphaFoldDB" id="A0A0F9KFA1"/>
<sequence>MDDKLVKRDQFAIYWIPKAEIHVELENGTRLSGVIREVSEDGILLHQPHRGAVIWVRKDQVIMASNMPIWI</sequence>
<protein>
    <recommendedName>
        <fullName evidence="2">PilZ domain-containing protein</fullName>
    </recommendedName>
</protein>
<dbReference type="EMBL" id="LAZR01008112">
    <property type="protein sequence ID" value="KKM80889.1"/>
    <property type="molecule type" value="Genomic_DNA"/>
</dbReference>
<accession>A0A0F9KFA1</accession>
<reference evidence="1" key="1">
    <citation type="journal article" date="2015" name="Nature">
        <title>Complex archaea that bridge the gap between prokaryotes and eukaryotes.</title>
        <authorList>
            <person name="Spang A."/>
            <person name="Saw J.H."/>
            <person name="Jorgensen S.L."/>
            <person name="Zaremba-Niedzwiedzka K."/>
            <person name="Martijn J."/>
            <person name="Lind A.E."/>
            <person name="van Eijk R."/>
            <person name="Schleper C."/>
            <person name="Guy L."/>
            <person name="Ettema T.J."/>
        </authorList>
    </citation>
    <scope>NUCLEOTIDE SEQUENCE</scope>
</reference>
<evidence type="ECO:0000313" key="1">
    <source>
        <dbReference type="EMBL" id="KKM80889.1"/>
    </source>
</evidence>
<evidence type="ECO:0008006" key="2">
    <source>
        <dbReference type="Google" id="ProtNLM"/>
    </source>
</evidence>
<comment type="caution">
    <text evidence="1">The sequence shown here is derived from an EMBL/GenBank/DDBJ whole genome shotgun (WGS) entry which is preliminary data.</text>
</comment>
<proteinExistence type="predicted"/>
<name>A0A0F9KFA1_9ZZZZ</name>
<gene>
    <name evidence="1" type="ORF">LCGC14_1335290</name>
</gene>